<feature type="coiled-coil region" evidence="1">
    <location>
        <begin position="822"/>
        <end position="881"/>
    </location>
</feature>
<name>A0ABP9RXU2_9GAMM</name>
<organism evidence="3 4">
    <name type="scientific">Ferrimonas gelatinilytica</name>
    <dbReference type="NCBI Taxonomy" id="1255257"/>
    <lineage>
        <taxon>Bacteria</taxon>
        <taxon>Pseudomonadati</taxon>
        <taxon>Pseudomonadota</taxon>
        <taxon>Gammaproteobacteria</taxon>
        <taxon>Alteromonadales</taxon>
        <taxon>Ferrimonadaceae</taxon>
        <taxon>Ferrimonas</taxon>
    </lineage>
</organism>
<feature type="compositionally biased region" description="Basic and acidic residues" evidence="2">
    <location>
        <begin position="495"/>
        <end position="513"/>
    </location>
</feature>
<sequence length="1232" mass="142345">MSTLNRIILINTHLPGEVELKTQGHTNICGTNASGKTTLQRLVPVFYGEYPSRVVPATRDSFERWYLPTESSFIIYEYLRPGGKPAQAVLHSAGDGKGVQYRFIDKAFEMSDYIKARTDDNRVICHNANELKTVFRQQGVAFSNAVGNVKDYRAVIQNDRGLIAAAGNSAELRRLADQYALCERSTSLRHMEKLVRAVHSKEGKMETIRQMVAAILEEDGVETPQTRLNPQRVDEWIRESALVQHFDTIRPQFAKLEQRFDQLQICQLQLKGLAQGFANDKIILEARLEQLGREKREAEYQLGELASQYEQDTTQKRAERADAKADADTLERRLEEIEDEHQHWLELDIERVKRDLDTLPQWRADLHSLRERAKLLTEKHSDIEATYNERRGQIEITNNAALEALRERQDQARRQHSDLRNQQQSELQALDDGFRQQKRQAEQRHHEEGKTLELAQQKWQLQIDNAGYSSDERRAVDVLEARIDSAYQQQQQAEKALEQARELEQAGKQERSDLQSQLSEQRRQVARCQEQYDAIDRLRFPKDHTLLKFLRQERPTWYHSLGKVIRPELLQRSDLKPALLEQSETLYGIALELSNIEAPEHALDEAALAAQAEQARSNLEQAHAEQQQTESQIATQQQTLQALTEGVIRAHTQYQNAKSQYTRLLEEKKQQAEQFRAAVAERQRACQKQLKVAEADLARLSSEFDLYMERLQEQHTEARMDKAVFWQDRVGNLEQQLTQLSEDLATRRARKQEELSECERWYRNELKARGVDDSQISALRQQITDMESAIERTESMRDEVKNYEIWFKGPFSLEKPKKQAQLNTVRQELLELDDRLGALERQFKSVRKELTDARTLADRGLTQGQEQLQQLNERLVELTKLRLAGEVPTELLPSGELDERLREARDKLQERDEHRRIIKEQIDHFDSQIGQKAGAELQATWEEARSRCLEPADDGIPRMDHMKMMVELRHLMHHLVPQRMEVLRGTGQNFGMDLESYYHVLADIDKRIGTQSKRITHEVGEELFLDGVSDSAVQIRSRISDLEFWDELTAFIQAHQAWRDQGFVGLPGETYASLLRRALEVIGRTALTGSVAKLLEIELRLREGNSDLVIRTDRQLNESSSHGMAYLILCKFLLAFTRLLRGTSEATIHWPIDELGTLHHVNVKKIFDACEKNNISVLGAFPNPESEVLNLFTHRYIINKQTRQLQVVQPKVNAIAERLKARQGELQPELTA</sequence>
<evidence type="ECO:0000256" key="1">
    <source>
        <dbReference type="SAM" id="Coils"/>
    </source>
</evidence>
<comment type="caution">
    <text evidence="3">The sequence shown here is derived from an EMBL/GenBank/DDBJ whole genome shotgun (WGS) entry which is preliminary data.</text>
</comment>
<dbReference type="InterPro" id="IPR021979">
    <property type="entry name" value="DUF3584"/>
</dbReference>
<reference evidence="4" key="1">
    <citation type="journal article" date="2019" name="Int. J. Syst. Evol. Microbiol.">
        <title>The Global Catalogue of Microorganisms (GCM) 10K type strain sequencing project: providing services to taxonomists for standard genome sequencing and annotation.</title>
        <authorList>
            <consortium name="The Broad Institute Genomics Platform"/>
            <consortium name="The Broad Institute Genome Sequencing Center for Infectious Disease"/>
            <person name="Wu L."/>
            <person name="Ma J."/>
        </authorList>
    </citation>
    <scope>NUCLEOTIDE SEQUENCE [LARGE SCALE GENOMIC DNA]</scope>
    <source>
        <strain evidence="4">JCM 18720</strain>
    </source>
</reference>
<dbReference type="EMBL" id="BAABLF010000005">
    <property type="protein sequence ID" value="GAA5188436.1"/>
    <property type="molecule type" value="Genomic_DNA"/>
</dbReference>
<evidence type="ECO:0000256" key="2">
    <source>
        <dbReference type="SAM" id="MobiDB-lite"/>
    </source>
</evidence>
<keyword evidence="3" id="KW-0547">Nucleotide-binding</keyword>
<dbReference type="Proteomes" id="UP001501600">
    <property type="component" value="Unassembled WGS sequence"/>
</dbReference>
<feature type="region of interest" description="Disordered" evidence="2">
    <location>
        <begin position="614"/>
        <end position="633"/>
    </location>
</feature>
<gene>
    <name evidence="3" type="ORF">GCM10025772_08460</name>
</gene>
<protein>
    <submittedName>
        <fullName evidence="3">ATP-binding protein</fullName>
    </submittedName>
</protein>
<keyword evidence="1" id="KW-0175">Coiled coil</keyword>
<feature type="compositionally biased region" description="Low complexity" evidence="2">
    <location>
        <begin position="624"/>
        <end position="633"/>
    </location>
</feature>
<evidence type="ECO:0000313" key="4">
    <source>
        <dbReference type="Proteomes" id="UP001501600"/>
    </source>
</evidence>
<keyword evidence="4" id="KW-1185">Reference proteome</keyword>
<proteinExistence type="predicted"/>
<accession>A0ABP9RXU2</accession>
<feature type="region of interest" description="Disordered" evidence="2">
    <location>
        <begin position="490"/>
        <end position="522"/>
    </location>
</feature>
<evidence type="ECO:0000313" key="3">
    <source>
        <dbReference type="EMBL" id="GAA5188436.1"/>
    </source>
</evidence>
<keyword evidence="3" id="KW-0067">ATP-binding</keyword>
<dbReference type="Pfam" id="PF12128">
    <property type="entry name" value="DUF3584"/>
    <property type="match status" value="1"/>
</dbReference>
<dbReference type="GO" id="GO:0005524">
    <property type="term" value="F:ATP binding"/>
    <property type="evidence" value="ECO:0007669"/>
    <property type="project" value="UniProtKB-KW"/>
</dbReference>
<dbReference type="RefSeq" id="WP_345315794.1">
    <property type="nucleotide sequence ID" value="NZ_BAABLF010000005.1"/>
</dbReference>